<dbReference type="EMBL" id="MU277189">
    <property type="protein sequence ID" value="KAI0067573.1"/>
    <property type="molecule type" value="Genomic_DNA"/>
</dbReference>
<keyword evidence="2" id="KW-1185">Reference proteome</keyword>
<protein>
    <submittedName>
        <fullName evidence="1">Uncharacterized protein</fullName>
    </submittedName>
</protein>
<accession>A0ACB8TGK4</accession>
<evidence type="ECO:0000313" key="2">
    <source>
        <dbReference type="Proteomes" id="UP000814140"/>
    </source>
</evidence>
<name>A0ACB8TGK4_9AGAM</name>
<evidence type="ECO:0000313" key="1">
    <source>
        <dbReference type="EMBL" id="KAI0067573.1"/>
    </source>
</evidence>
<dbReference type="Proteomes" id="UP000814140">
    <property type="component" value="Unassembled WGS sequence"/>
</dbReference>
<proteinExistence type="predicted"/>
<reference evidence="1" key="2">
    <citation type="journal article" date="2022" name="New Phytol.">
        <title>Evolutionary transition to the ectomycorrhizal habit in the genomes of a hyperdiverse lineage of mushroom-forming fungi.</title>
        <authorList>
            <person name="Looney B."/>
            <person name="Miyauchi S."/>
            <person name="Morin E."/>
            <person name="Drula E."/>
            <person name="Courty P.E."/>
            <person name="Kohler A."/>
            <person name="Kuo A."/>
            <person name="LaButti K."/>
            <person name="Pangilinan J."/>
            <person name="Lipzen A."/>
            <person name="Riley R."/>
            <person name="Andreopoulos W."/>
            <person name="He G."/>
            <person name="Johnson J."/>
            <person name="Nolan M."/>
            <person name="Tritt A."/>
            <person name="Barry K.W."/>
            <person name="Grigoriev I.V."/>
            <person name="Nagy L.G."/>
            <person name="Hibbett D."/>
            <person name="Henrissat B."/>
            <person name="Matheny P.B."/>
            <person name="Labbe J."/>
            <person name="Martin F.M."/>
        </authorList>
    </citation>
    <scope>NUCLEOTIDE SEQUENCE</scope>
    <source>
        <strain evidence="1">HHB10654</strain>
    </source>
</reference>
<organism evidence="1 2">
    <name type="scientific">Artomyces pyxidatus</name>
    <dbReference type="NCBI Taxonomy" id="48021"/>
    <lineage>
        <taxon>Eukaryota</taxon>
        <taxon>Fungi</taxon>
        <taxon>Dikarya</taxon>
        <taxon>Basidiomycota</taxon>
        <taxon>Agaricomycotina</taxon>
        <taxon>Agaricomycetes</taxon>
        <taxon>Russulales</taxon>
        <taxon>Auriscalpiaceae</taxon>
        <taxon>Artomyces</taxon>
    </lineage>
</organism>
<gene>
    <name evidence="1" type="ORF">BV25DRAFT_834726</name>
</gene>
<sequence length="277" mass="30965">MPSTRGADHSYHDCSHITVYPSLTKENMHWLDCTLRDRPNPQNEHFNLWADNLHKDVNHIRNYVLQKRADTIPAKRGRPRAEPMEVDERPQLPTPSVSTSPEPSRGQFSREPKPQITSLATLPNTPTIPLSQHTSPPQHPSLPPRHIALTPLQLPRPAPLAYVPPTPTSPDRPLFGPPRPGLLDPPQPARWAPGPSTADNLRALLRASRAEAPQRSGSIDLLSDVQPLTRARALVAAPATLEEFDAMWKPVEDVFDRHIRFAEERGLRLESRAGEGF</sequence>
<reference evidence="1" key="1">
    <citation type="submission" date="2021-03" db="EMBL/GenBank/DDBJ databases">
        <authorList>
            <consortium name="DOE Joint Genome Institute"/>
            <person name="Ahrendt S."/>
            <person name="Looney B.P."/>
            <person name="Miyauchi S."/>
            <person name="Morin E."/>
            <person name="Drula E."/>
            <person name="Courty P.E."/>
            <person name="Chicoki N."/>
            <person name="Fauchery L."/>
            <person name="Kohler A."/>
            <person name="Kuo A."/>
            <person name="Labutti K."/>
            <person name="Pangilinan J."/>
            <person name="Lipzen A."/>
            <person name="Riley R."/>
            <person name="Andreopoulos W."/>
            <person name="He G."/>
            <person name="Johnson J."/>
            <person name="Barry K.W."/>
            <person name="Grigoriev I.V."/>
            <person name="Nagy L."/>
            <person name="Hibbett D."/>
            <person name="Henrissat B."/>
            <person name="Matheny P.B."/>
            <person name="Labbe J."/>
            <person name="Martin F."/>
        </authorList>
    </citation>
    <scope>NUCLEOTIDE SEQUENCE</scope>
    <source>
        <strain evidence="1">HHB10654</strain>
    </source>
</reference>
<comment type="caution">
    <text evidence="1">The sequence shown here is derived from an EMBL/GenBank/DDBJ whole genome shotgun (WGS) entry which is preliminary data.</text>
</comment>